<accession>A0A2I4CJV8</accession>
<gene>
    <name evidence="4" type="primary">akna</name>
</gene>
<reference evidence="4" key="1">
    <citation type="submission" date="2025-08" db="UniProtKB">
        <authorList>
            <consortium name="RefSeq"/>
        </authorList>
    </citation>
    <scope>IDENTIFICATION</scope>
    <source>
        <strain evidence="4">Quisiro</strain>
    </source>
</reference>
<dbReference type="GO" id="GO:0021849">
    <property type="term" value="P:neuroblast division in subventricular zone"/>
    <property type="evidence" value="ECO:0007669"/>
    <property type="project" value="TreeGrafter"/>
</dbReference>
<feature type="region of interest" description="Disordered" evidence="2">
    <location>
        <begin position="486"/>
        <end position="552"/>
    </location>
</feature>
<keyword evidence="3" id="KW-1185">Reference proteome</keyword>
<evidence type="ECO:0000313" key="3">
    <source>
        <dbReference type="Proteomes" id="UP000192220"/>
    </source>
</evidence>
<dbReference type="AlphaFoldDB" id="A0A2I4CJV8"/>
<evidence type="ECO:0000256" key="2">
    <source>
        <dbReference type="SAM" id="MobiDB-lite"/>
    </source>
</evidence>
<feature type="compositionally biased region" description="Basic and acidic residues" evidence="2">
    <location>
        <begin position="442"/>
        <end position="457"/>
    </location>
</feature>
<dbReference type="OrthoDB" id="10035553at2759"/>
<name>A0A2I4CJV8_AUSLI</name>
<organism evidence="3 4">
    <name type="scientific">Austrofundulus limnaeus</name>
    <name type="common">Annual killifish</name>
    <dbReference type="NCBI Taxonomy" id="52670"/>
    <lineage>
        <taxon>Eukaryota</taxon>
        <taxon>Metazoa</taxon>
        <taxon>Chordata</taxon>
        <taxon>Craniata</taxon>
        <taxon>Vertebrata</taxon>
        <taxon>Euteleostomi</taxon>
        <taxon>Actinopterygii</taxon>
        <taxon>Neopterygii</taxon>
        <taxon>Teleostei</taxon>
        <taxon>Neoteleostei</taxon>
        <taxon>Acanthomorphata</taxon>
        <taxon>Ovalentaria</taxon>
        <taxon>Atherinomorphae</taxon>
        <taxon>Cyprinodontiformes</taxon>
        <taxon>Rivulidae</taxon>
        <taxon>Austrofundulus</taxon>
    </lineage>
</organism>
<dbReference type="InterPro" id="IPR052655">
    <property type="entry name" value="AKNA_Centrosome-Trans_reg"/>
</dbReference>
<dbReference type="GO" id="GO:0060234">
    <property type="term" value="P:neuroblast delamination"/>
    <property type="evidence" value="ECO:0007669"/>
    <property type="project" value="TreeGrafter"/>
</dbReference>
<sequence>METRRKTTPGILTWTPAPPALNSSSSSSEDKDDFFSQMDENGVIGLSDLEEAESGHPPEGPEPLGPGAFRPGHFTPDFSKVEPRVYFPKGGYKPPRSQQSLVSPEAHIAFKSPADIVMEVLFDSDGSSTPTNAATFIVPPEFRCRQQASTLLQQLQDDYNRLLTKYAEAENTIDRLRLEAKVNLNFDPAQAGPSVLHPGLSLKKFLNLDFCAAQRAETPVGPPGPNGSPRCKDSDSPHAVLEYPALGQQLSSFLISQTERFLQQLETFEDLIKNENLTHCQKKEGVSRLSEGLNSLERSYLLTRDEHRLLQQRGLEACPFDPERELEGLIFQCGLHVEELKEQQTPGSSSTSEEEQTLTPPQSLHRSPEGPADPGPSSASNKSDDEEEKDEETVRPLISEHTCVESRKTQNLGQTLKNPDRLRVSSPDVKTSEQPESEEEEQTSRRTRTDLKTRVESDQDSPICSRNQQTCSQVDTSFRVDLSSRVSPSFRVDTSSLVDSSSMVSPYSRVDSSSRVSPSPMISPSSQVSPSPMISPSSQVSPSPMITSAPPIDAHIQAAESGGRRVKLGLLPIPPTPPLPSS</sequence>
<feature type="compositionally biased region" description="Polar residues" evidence="2">
    <location>
        <begin position="460"/>
        <end position="473"/>
    </location>
</feature>
<dbReference type="InParanoid" id="A0A2I4CJV8"/>
<dbReference type="GO" id="GO:0005813">
    <property type="term" value="C:centrosome"/>
    <property type="evidence" value="ECO:0007669"/>
    <property type="project" value="TreeGrafter"/>
</dbReference>
<evidence type="ECO:0000313" key="4">
    <source>
        <dbReference type="RefSeq" id="XP_013880278.1"/>
    </source>
</evidence>
<proteinExistence type="predicted"/>
<dbReference type="RefSeq" id="XP_013880278.1">
    <property type="nucleotide sequence ID" value="XM_014024824.1"/>
</dbReference>
<feature type="compositionally biased region" description="Low complexity" evidence="2">
    <location>
        <begin position="343"/>
        <end position="362"/>
    </location>
</feature>
<dbReference type="GO" id="GO:0001837">
    <property type="term" value="P:epithelial to mesenchymal transition"/>
    <property type="evidence" value="ECO:0007669"/>
    <property type="project" value="TreeGrafter"/>
</dbReference>
<feature type="compositionally biased region" description="Low complexity" evidence="2">
    <location>
        <begin position="495"/>
        <end position="545"/>
    </location>
</feature>
<dbReference type="PANTHER" id="PTHR21510">
    <property type="entry name" value="AKNA DOMAIN-CONTAINING PROTEIN"/>
    <property type="match status" value="1"/>
</dbReference>
<evidence type="ECO:0000256" key="1">
    <source>
        <dbReference type="SAM" id="Coils"/>
    </source>
</evidence>
<dbReference type="KEGG" id="alim:106529408"/>
<dbReference type="PANTHER" id="PTHR21510:SF15">
    <property type="entry name" value="MICROTUBULE ORGANIZATION PROTEIN AKNA"/>
    <property type="match status" value="1"/>
</dbReference>
<feature type="region of interest" description="Disordered" evidence="2">
    <location>
        <begin position="340"/>
        <end position="473"/>
    </location>
</feature>
<keyword evidence="1" id="KW-0175">Coiled coil</keyword>
<dbReference type="Proteomes" id="UP000192220">
    <property type="component" value="Unplaced"/>
</dbReference>
<feature type="region of interest" description="Disordered" evidence="2">
    <location>
        <begin position="217"/>
        <end position="237"/>
    </location>
</feature>
<feature type="region of interest" description="Disordered" evidence="2">
    <location>
        <begin position="1"/>
        <end position="75"/>
    </location>
</feature>
<dbReference type="CTD" id="80709"/>
<protein>
    <submittedName>
        <fullName evidence="4">AT-hook-containing transcription factor</fullName>
    </submittedName>
</protein>
<feature type="coiled-coil region" evidence="1">
    <location>
        <begin position="145"/>
        <end position="179"/>
    </location>
</feature>